<dbReference type="RefSeq" id="WP_218260100.1">
    <property type="nucleotide sequence ID" value="NZ_CP077713.1"/>
</dbReference>
<dbReference type="InterPro" id="IPR002559">
    <property type="entry name" value="Transposase_11"/>
</dbReference>
<evidence type="ECO:0000259" key="1">
    <source>
        <dbReference type="Pfam" id="PF01609"/>
    </source>
</evidence>
<dbReference type="Proteomes" id="UP000694036">
    <property type="component" value="Chromosome"/>
</dbReference>
<protein>
    <recommendedName>
        <fullName evidence="1">Transposase IS4-like domain-containing protein</fullName>
    </recommendedName>
</protein>
<organism evidence="2 3">
    <name type="scientific">Saccharolobus shibatae</name>
    <dbReference type="NCBI Taxonomy" id="2286"/>
    <lineage>
        <taxon>Archaea</taxon>
        <taxon>Thermoproteota</taxon>
        <taxon>Thermoprotei</taxon>
        <taxon>Sulfolobales</taxon>
        <taxon>Sulfolobaceae</taxon>
        <taxon>Saccharolobus</taxon>
    </lineage>
</organism>
<dbReference type="GO" id="GO:0004803">
    <property type="term" value="F:transposase activity"/>
    <property type="evidence" value="ECO:0007669"/>
    <property type="project" value="InterPro"/>
</dbReference>
<dbReference type="Pfam" id="PF01609">
    <property type="entry name" value="DDE_Tnp_1"/>
    <property type="match status" value="1"/>
</dbReference>
<evidence type="ECO:0000313" key="3">
    <source>
        <dbReference type="Proteomes" id="UP000694036"/>
    </source>
</evidence>
<reference evidence="2 3" key="1">
    <citation type="journal article" date="2021" name="Environ. Microbiol.">
        <title>New insights into the diversity and evolution of the archaeal mobilome from three complete genomes of Saccharolobus shibatae.</title>
        <authorList>
            <person name="Medvedeva S."/>
            <person name="Brandt D."/>
            <person name="Cvirkaite-Krupovic V."/>
            <person name="Liu Y."/>
            <person name="Severinov K."/>
            <person name="Ishino S."/>
            <person name="Ishino Y."/>
            <person name="Prangishvili D."/>
            <person name="Kalinowski J."/>
            <person name="Krupovic M."/>
        </authorList>
    </citation>
    <scope>NUCLEOTIDE SEQUENCE [LARGE SCALE GENOMIC DNA]</scope>
    <source>
        <strain evidence="2 3">S38A</strain>
    </source>
</reference>
<feature type="domain" description="Transposase IS4-like" evidence="1">
    <location>
        <begin position="81"/>
        <end position="279"/>
    </location>
</feature>
<dbReference type="GO" id="GO:0006313">
    <property type="term" value="P:DNA transposition"/>
    <property type="evidence" value="ECO:0007669"/>
    <property type="project" value="InterPro"/>
</dbReference>
<dbReference type="AlphaFoldDB" id="A0A8F5C0V0"/>
<accession>A0A8F5C0V0</accession>
<name>A0A8F5C0V0_9CREN</name>
<evidence type="ECO:0000313" key="2">
    <source>
        <dbReference type="EMBL" id="QXJ34896.1"/>
    </source>
</evidence>
<proteinExistence type="predicted"/>
<gene>
    <name evidence="2" type="ORF">J5U22_01443</name>
</gene>
<sequence length="322" mass="37676">MQTLIQAFETELKSLTRFFAVNVFNVISPELDPRIVDVAGSLLTGNRGKEYLKVVREGEKVLRKGERSFKFYQLFSEVEGEINVVAVDETVMTVGEKELRKVEGFQLCTGKRKAMKIRSVDLVSPLRLPLLEELADLTSDSPSQFLLRSVSEVLEHFKIDYVVADAGFLSLKVIKEMPVKTVVRGKSNLKGFKELSNLPLVMRRREVEDRVYVAYRTLKFKDLYYYEVVYVKEKPKHFTFVANFEGDPYDLAELYRLRWQIEEGFKVRKARIRYVRKLSNKIFLYLYYTVLDSAWNLVNYLLFKFKSTQRKLLSFDSFVKLL</sequence>
<dbReference type="GeneID" id="65556867"/>
<dbReference type="GO" id="GO:0003677">
    <property type="term" value="F:DNA binding"/>
    <property type="evidence" value="ECO:0007669"/>
    <property type="project" value="InterPro"/>
</dbReference>
<keyword evidence="3" id="KW-1185">Reference proteome</keyword>
<dbReference type="EMBL" id="CP077713">
    <property type="protein sequence ID" value="QXJ34896.1"/>
    <property type="molecule type" value="Genomic_DNA"/>
</dbReference>